<name>A0ABW0ZGB5_9ACTN</name>
<protein>
    <submittedName>
        <fullName evidence="3">Type VII secretion protein EccB</fullName>
    </submittedName>
</protein>
<evidence type="ECO:0000313" key="4">
    <source>
        <dbReference type="Proteomes" id="UP001596072"/>
    </source>
</evidence>
<keyword evidence="2" id="KW-1133">Transmembrane helix</keyword>
<dbReference type="EMBL" id="JBHSNS010000003">
    <property type="protein sequence ID" value="MFC5729082.1"/>
    <property type="molecule type" value="Genomic_DNA"/>
</dbReference>
<dbReference type="Proteomes" id="UP001596072">
    <property type="component" value="Unassembled WGS sequence"/>
</dbReference>
<feature type="region of interest" description="Disordered" evidence="1">
    <location>
        <begin position="360"/>
        <end position="389"/>
    </location>
</feature>
<organism evidence="3 4">
    <name type="scientific">Nocardioides vastitatis</name>
    <dbReference type="NCBI Taxonomy" id="2568655"/>
    <lineage>
        <taxon>Bacteria</taxon>
        <taxon>Bacillati</taxon>
        <taxon>Actinomycetota</taxon>
        <taxon>Actinomycetes</taxon>
        <taxon>Propionibacteriales</taxon>
        <taxon>Nocardioidaceae</taxon>
        <taxon>Nocardioides</taxon>
    </lineage>
</organism>
<dbReference type="NCBIfam" id="TIGR03919">
    <property type="entry name" value="T7SS_EccB"/>
    <property type="match status" value="1"/>
</dbReference>
<proteinExistence type="predicted"/>
<reference evidence="4" key="1">
    <citation type="journal article" date="2019" name="Int. J. Syst. Evol. Microbiol.">
        <title>The Global Catalogue of Microorganisms (GCM) 10K type strain sequencing project: providing services to taxonomists for standard genome sequencing and annotation.</title>
        <authorList>
            <consortium name="The Broad Institute Genomics Platform"/>
            <consortium name="The Broad Institute Genome Sequencing Center for Infectious Disease"/>
            <person name="Wu L."/>
            <person name="Ma J."/>
        </authorList>
    </citation>
    <scope>NUCLEOTIDE SEQUENCE [LARGE SCALE GENOMIC DNA]</scope>
    <source>
        <strain evidence="4">YIM 94188</strain>
    </source>
</reference>
<dbReference type="PANTHER" id="PTHR40765:SF2">
    <property type="entry name" value="ESX-2 SECRETION SYSTEM ATPASE ECCB2"/>
    <property type="match status" value="1"/>
</dbReference>
<keyword evidence="2" id="KW-0812">Transmembrane</keyword>
<dbReference type="Gene3D" id="3.30.2390.20">
    <property type="entry name" value="Type VII secretion system EccB, repeat 1 domain"/>
    <property type="match status" value="1"/>
</dbReference>
<gene>
    <name evidence="3" type="primary">eccB</name>
    <name evidence="3" type="ORF">ACFPQB_09140</name>
</gene>
<sequence length="474" mass="49249">MATKKDLVEAYAFSRRRLVTAFVSGAPGGREVEPARPGRMIVGGIAIAVLLLAGAAAAGALKPRPDVDWMREAGLVTDDRGALYINLEETDSPGQPLLRSVINVTSAQLILGSEAEAEKVPTEEIADQRKGPPIGILGAPATVPEADTLINSGWTSCTGTGLGIRTHVAANPQAEPTPRLGFVVRGADSGDAFLIAEADVPGLPTRAYRYPLPDNDALYAALQVSPTDEVTVPDPWLELFPPGGPLGARGLGIAGWGDRARVAGYPADALVGDWFTHSGRPFALTEAGAVELTPFAAAVLQSTSLGERLPRRLDVADSGTFTIDRAEPFAGAQWPEEVLDGSAGADEELCAVLQTAEDEEPAARLGVEPSESASAQGVPPTMSEATVASGHGAVVSSADWISDGGGTVHLIDDRGYSYPLAGQTEVDNLGYGGVPEVVVPHYWNKLFAVGPELSREAALCPPATAGEGRPRTCS</sequence>
<keyword evidence="4" id="KW-1185">Reference proteome</keyword>
<keyword evidence="2" id="KW-0472">Membrane</keyword>
<evidence type="ECO:0000256" key="1">
    <source>
        <dbReference type="SAM" id="MobiDB-lite"/>
    </source>
</evidence>
<dbReference type="InterPro" id="IPR007795">
    <property type="entry name" value="T7SS_EccB"/>
</dbReference>
<evidence type="ECO:0000313" key="3">
    <source>
        <dbReference type="EMBL" id="MFC5729082.1"/>
    </source>
</evidence>
<dbReference type="RefSeq" id="WP_136432007.1">
    <property type="nucleotide sequence ID" value="NZ_JBHSNS010000003.1"/>
</dbReference>
<dbReference type="InterPro" id="IPR044857">
    <property type="entry name" value="T7SS_EccB_R1"/>
</dbReference>
<dbReference type="Pfam" id="PF05108">
    <property type="entry name" value="T7SS_ESX1_EccB"/>
    <property type="match status" value="1"/>
</dbReference>
<comment type="caution">
    <text evidence="3">The sequence shown here is derived from an EMBL/GenBank/DDBJ whole genome shotgun (WGS) entry which is preliminary data.</text>
</comment>
<feature type="transmembrane region" description="Helical" evidence="2">
    <location>
        <begin position="40"/>
        <end position="61"/>
    </location>
</feature>
<dbReference type="PANTHER" id="PTHR40765">
    <property type="entry name" value="ESX-2 SECRETION SYSTEM ATPASE ECCB2"/>
    <property type="match status" value="1"/>
</dbReference>
<evidence type="ECO:0000256" key="2">
    <source>
        <dbReference type="SAM" id="Phobius"/>
    </source>
</evidence>
<accession>A0ABW0ZGB5</accession>